<reference evidence="1 2" key="1">
    <citation type="submission" date="2023-11" db="EMBL/GenBank/DDBJ databases">
        <authorList>
            <person name="Okamura Y."/>
        </authorList>
    </citation>
    <scope>NUCLEOTIDE SEQUENCE [LARGE SCALE GENOMIC DNA]</scope>
</reference>
<dbReference type="AlphaFoldDB" id="A0AAV1JK87"/>
<proteinExistence type="predicted"/>
<name>A0AAV1JK87_9NEOP</name>
<dbReference type="EMBL" id="CAVLEF010000040">
    <property type="protein sequence ID" value="CAK1549818.1"/>
    <property type="molecule type" value="Genomic_DNA"/>
</dbReference>
<comment type="caution">
    <text evidence="1">The sequence shown here is derived from an EMBL/GenBank/DDBJ whole genome shotgun (WGS) entry which is preliminary data.</text>
</comment>
<evidence type="ECO:0000313" key="2">
    <source>
        <dbReference type="Proteomes" id="UP001497472"/>
    </source>
</evidence>
<organism evidence="1 2">
    <name type="scientific">Leptosia nina</name>
    <dbReference type="NCBI Taxonomy" id="320188"/>
    <lineage>
        <taxon>Eukaryota</taxon>
        <taxon>Metazoa</taxon>
        <taxon>Ecdysozoa</taxon>
        <taxon>Arthropoda</taxon>
        <taxon>Hexapoda</taxon>
        <taxon>Insecta</taxon>
        <taxon>Pterygota</taxon>
        <taxon>Neoptera</taxon>
        <taxon>Endopterygota</taxon>
        <taxon>Lepidoptera</taxon>
        <taxon>Glossata</taxon>
        <taxon>Ditrysia</taxon>
        <taxon>Papilionoidea</taxon>
        <taxon>Pieridae</taxon>
        <taxon>Pierinae</taxon>
        <taxon>Leptosia</taxon>
    </lineage>
</organism>
<keyword evidence="2" id="KW-1185">Reference proteome</keyword>
<accession>A0AAV1JK87</accession>
<dbReference type="Proteomes" id="UP001497472">
    <property type="component" value="Unassembled WGS sequence"/>
</dbReference>
<sequence length="111" mass="12027">MALGVQFFNIRLHKDSPKATSPSAKNYCKPCLLARSKGNRNYVASSSVTLIDEPAASDLASSRDVVAPSSESFECLKQEVLSLRTIIINFKSAISSQLTSAIASFTSRREV</sequence>
<protein>
    <submittedName>
        <fullName evidence="1">Uncharacterized protein</fullName>
    </submittedName>
</protein>
<gene>
    <name evidence="1" type="ORF">LNINA_LOCUS9091</name>
</gene>
<evidence type="ECO:0000313" key="1">
    <source>
        <dbReference type="EMBL" id="CAK1549818.1"/>
    </source>
</evidence>